<dbReference type="EMBL" id="ML145294">
    <property type="protein sequence ID" value="TBU51683.1"/>
    <property type="molecule type" value="Genomic_DNA"/>
</dbReference>
<keyword evidence="2" id="KW-1185">Reference proteome</keyword>
<dbReference type="Proteomes" id="UP000292082">
    <property type="component" value="Unassembled WGS sequence"/>
</dbReference>
<gene>
    <name evidence="1" type="ORF">BD310DRAFT_941801</name>
</gene>
<evidence type="ECO:0000313" key="1">
    <source>
        <dbReference type="EMBL" id="TBU51683.1"/>
    </source>
</evidence>
<dbReference type="AlphaFoldDB" id="A0A4V2K6B9"/>
<evidence type="ECO:0000313" key="2">
    <source>
        <dbReference type="Proteomes" id="UP000292082"/>
    </source>
</evidence>
<protein>
    <submittedName>
        <fullName evidence="1">Uncharacterized protein</fullName>
    </submittedName>
</protein>
<sequence length="270" mass="29149">MAALRQGLRGLEHAARLAPRREGSWPGWADACGATGREHHVQNMAPPGTFSRSGSSRATHHRCACLIGAVCAPGSHDPRALPALTSSHPPCVPGWESHTPYWAPSEATPRATTAEHRASFPFRRRSSRACAKATELRCGAMEGVRSAVESVRRPTTERRCHPAFHSERPPASCVAAPFLASTALQRPLVVFSSDVFGAPTLQLHCFAQRPRSSGRSTPDDVCTGLCYLPSRFTLAAASPVCPLPAPACRYPPMLVQWLPTRAMRVHLVSL</sequence>
<reference evidence="1 2" key="1">
    <citation type="submission" date="2019-01" db="EMBL/GenBank/DDBJ databases">
        <title>Draft genome sequences of three monokaryotic isolates of the white-rot basidiomycete fungus Dichomitus squalens.</title>
        <authorList>
            <consortium name="DOE Joint Genome Institute"/>
            <person name="Lopez S.C."/>
            <person name="Andreopoulos B."/>
            <person name="Pangilinan J."/>
            <person name="Lipzen A."/>
            <person name="Riley R."/>
            <person name="Ahrendt S."/>
            <person name="Ng V."/>
            <person name="Barry K."/>
            <person name="Daum C."/>
            <person name="Grigoriev I.V."/>
            <person name="Hilden K.S."/>
            <person name="Makela M.R."/>
            <person name="de Vries R.P."/>
        </authorList>
    </citation>
    <scope>NUCLEOTIDE SEQUENCE [LARGE SCALE GENOMIC DNA]</scope>
    <source>
        <strain evidence="1 2">CBS 464.89</strain>
    </source>
</reference>
<accession>A0A4V2K6B9</accession>
<organism evidence="1 2">
    <name type="scientific">Dichomitus squalens</name>
    <dbReference type="NCBI Taxonomy" id="114155"/>
    <lineage>
        <taxon>Eukaryota</taxon>
        <taxon>Fungi</taxon>
        <taxon>Dikarya</taxon>
        <taxon>Basidiomycota</taxon>
        <taxon>Agaricomycotina</taxon>
        <taxon>Agaricomycetes</taxon>
        <taxon>Polyporales</taxon>
        <taxon>Polyporaceae</taxon>
        <taxon>Dichomitus</taxon>
    </lineage>
</organism>
<proteinExistence type="predicted"/>
<name>A0A4V2K6B9_9APHY</name>